<dbReference type="AlphaFoldDB" id="M1EQU0"/>
<feature type="region of interest" description="Disordered" evidence="1">
    <location>
        <begin position="1"/>
        <end position="46"/>
    </location>
</feature>
<feature type="non-terminal residue" evidence="2">
    <location>
        <position position="1"/>
    </location>
</feature>
<organism evidence="2">
    <name type="scientific">Mustela putorius furo</name>
    <name type="common">European domestic ferret</name>
    <name type="synonym">Mustela furo</name>
    <dbReference type="NCBI Taxonomy" id="9669"/>
    <lineage>
        <taxon>Eukaryota</taxon>
        <taxon>Metazoa</taxon>
        <taxon>Chordata</taxon>
        <taxon>Craniata</taxon>
        <taxon>Vertebrata</taxon>
        <taxon>Euteleostomi</taxon>
        <taxon>Mammalia</taxon>
        <taxon>Eutheria</taxon>
        <taxon>Laurasiatheria</taxon>
        <taxon>Carnivora</taxon>
        <taxon>Caniformia</taxon>
        <taxon>Musteloidea</taxon>
        <taxon>Mustelidae</taxon>
        <taxon>Mustelinae</taxon>
        <taxon>Mustela</taxon>
    </lineage>
</organism>
<protein>
    <submittedName>
        <fullName evidence="2">Discs, large-like protein 5</fullName>
    </submittedName>
</protein>
<evidence type="ECO:0000256" key="1">
    <source>
        <dbReference type="SAM" id="MobiDB-lite"/>
    </source>
</evidence>
<dbReference type="EMBL" id="JP008690">
    <property type="protein sequence ID" value="AER97287.1"/>
    <property type="molecule type" value="mRNA"/>
</dbReference>
<sequence>EPAEAAHQRLEEVRGGGQGDRLLSHTAQPAPERPDPKDDVDMLRRENGQLLRERNLLQQSWEDMKRLHE</sequence>
<feature type="non-terminal residue" evidence="2">
    <location>
        <position position="69"/>
    </location>
</feature>
<name>M1EQU0_MUSPF</name>
<proteinExistence type="evidence at transcript level"/>
<accession>M1EQU0</accession>
<reference evidence="2" key="1">
    <citation type="journal article" date="2013" name="J. Virol.">
        <title>Sequencing, annotation, and characterization of the influenza ferret infectome.</title>
        <authorList>
            <person name="Leon A.J."/>
            <person name="Banner D."/>
            <person name="Xu L."/>
            <person name="Ran L."/>
            <person name="Peng Z."/>
            <person name="Yi K."/>
            <person name="Chen C."/>
            <person name="Xu F."/>
            <person name="Huang J."/>
            <person name="Zhao Z."/>
            <person name="Lin Z."/>
            <person name="Huang S.H."/>
            <person name="Fang Y."/>
            <person name="Kelvin A.A."/>
            <person name="Ross T.M."/>
            <person name="Farooqui A."/>
            <person name="Kelvin D.J."/>
        </authorList>
    </citation>
    <scope>NUCLEOTIDE SEQUENCE</scope>
    <source>
        <tissue evidence="2">Lungs</tissue>
    </source>
</reference>
<evidence type="ECO:0000313" key="2">
    <source>
        <dbReference type="EMBL" id="AER97287.1"/>
    </source>
</evidence>
<feature type="compositionally biased region" description="Basic and acidic residues" evidence="1">
    <location>
        <begin position="32"/>
        <end position="46"/>
    </location>
</feature>
<feature type="compositionally biased region" description="Basic and acidic residues" evidence="1">
    <location>
        <begin position="1"/>
        <end position="14"/>
    </location>
</feature>